<gene>
    <name evidence="3" type="ORF">PR048_006973</name>
</gene>
<dbReference type="EMBL" id="JARBHB010000002">
    <property type="protein sequence ID" value="KAJ8894345.1"/>
    <property type="molecule type" value="Genomic_DNA"/>
</dbReference>
<evidence type="ECO:0000256" key="1">
    <source>
        <dbReference type="SAM" id="MobiDB-lite"/>
    </source>
</evidence>
<feature type="region of interest" description="Disordered" evidence="1">
    <location>
        <begin position="1"/>
        <end position="42"/>
    </location>
</feature>
<evidence type="ECO:0000313" key="4">
    <source>
        <dbReference type="Proteomes" id="UP001159363"/>
    </source>
</evidence>
<proteinExistence type="predicted"/>
<dbReference type="Proteomes" id="UP001159363">
    <property type="component" value="Chromosome 2"/>
</dbReference>
<sequence>MKTLGRTFVGPRDLGRASADSEMSSDHGPIEQRKGDSTNLGGKMGTDPVILSQEIGDLPARFPCSLRAISADDGEDMQELGFGLAVYQVKELVHRLAKTEGREHLMSDKTEVASKCIPLNRHVVLFTDSHNSHVIPEVIELACEQQIFLLTFPPHTIHLLQPLDVGVYRALKCNWSKQLNSYTKKHPDKKLDCRDFYELFNPAFAETSIAQTIQNSFKRSGTIPLNKSSISIESQAPIQTH</sequence>
<protein>
    <recommendedName>
        <fullName evidence="2">DDE-1 domain-containing protein</fullName>
    </recommendedName>
</protein>
<evidence type="ECO:0000259" key="2">
    <source>
        <dbReference type="Pfam" id="PF03184"/>
    </source>
</evidence>
<reference evidence="3 4" key="1">
    <citation type="submission" date="2023-02" db="EMBL/GenBank/DDBJ databases">
        <title>LHISI_Scaffold_Assembly.</title>
        <authorList>
            <person name="Stuart O.P."/>
            <person name="Cleave R."/>
            <person name="Magrath M.J.L."/>
            <person name="Mikheyev A.S."/>
        </authorList>
    </citation>
    <scope>NUCLEOTIDE SEQUENCE [LARGE SCALE GENOMIC DNA]</scope>
    <source>
        <strain evidence="3">Daus_M_001</strain>
        <tissue evidence="3">Leg muscle</tissue>
    </source>
</reference>
<evidence type="ECO:0000313" key="3">
    <source>
        <dbReference type="EMBL" id="KAJ8894345.1"/>
    </source>
</evidence>
<organism evidence="3 4">
    <name type="scientific">Dryococelus australis</name>
    <dbReference type="NCBI Taxonomy" id="614101"/>
    <lineage>
        <taxon>Eukaryota</taxon>
        <taxon>Metazoa</taxon>
        <taxon>Ecdysozoa</taxon>
        <taxon>Arthropoda</taxon>
        <taxon>Hexapoda</taxon>
        <taxon>Insecta</taxon>
        <taxon>Pterygota</taxon>
        <taxon>Neoptera</taxon>
        <taxon>Polyneoptera</taxon>
        <taxon>Phasmatodea</taxon>
        <taxon>Verophasmatodea</taxon>
        <taxon>Anareolatae</taxon>
        <taxon>Phasmatidae</taxon>
        <taxon>Eurycanthinae</taxon>
        <taxon>Dryococelus</taxon>
    </lineage>
</organism>
<name>A0ABQ9ICD9_9NEOP</name>
<feature type="domain" description="DDE-1" evidence="2">
    <location>
        <begin position="119"/>
        <end position="187"/>
    </location>
</feature>
<keyword evidence="4" id="KW-1185">Reference proteome</keyword>
<accession>A0ABQ9ICD9</accession>
<comment type="caution">
    <text evidence="3">The sequence shown here is derived from an EMBL/GenBank/DDBJ whole genome shotgun (WGS) entry which is preliminary data.</text>
</comment>
<dbReference type="Pfam" id="PF03184">
    <property type="entry name" value="DDE_1"/>
    <property type="match status" value="1"/>
</dbReference>
<feature type="compositionally biased region" description="Basic and acidic residues" evidence="1">
    <location>
        <begin position="24"/>
        <end position="36"/>
    </location>
</feature>
<dbReference type="InterPro" id="IPR004875">
    <property type="entry name" value="DDE_SF_endonuclease_dom"/>
</dbReference>